<organism evidence="2 3">
    <name type="scientific">Winogradskyella vincentii</name>
    <dbReference type="NCBI Taxonomy" id="2877122"/>
    <lineage>
        <taxon>Bacteria</taxon>
        <taxon>Pseudomonadati</taxon>
        <taxon>Bacteroidota</taxon>
        <taxon>Flavobacteriia</taxon>
        <taxon>Flavobacteriales</taxon>
        <taxon>Flavobacteriaceae</taxon>
        <taxon>Winogradskyella</taxon>
    </lineage>
</organism>
<feature type="transmembrane region" description="Helical" evidence="1">
    <location>
        <begin position="21"/>
        <end position="42"/>
    </location>
</feature>
<dbReference type="EMBL" id="JAIUJS010000017">
    <property type="protein sequence ID" value="MCA0154516.1"/>
    <property type="molecule type" value="Genomic_DNA"/>
</dbReference>
<keyword evidence="1" id="KW-1133">Transmembrane helix</keyword>
<protein>
    <submittedName>
        <fullName evidence="2">Uncharacterized protein</fullName>
    </submittedName>
</protein>
<dbReference type="RefSeq" id="WP_224479460.1">
    <property type="nucleotide sequence ID" value="NZ_JAIUJS010000017.1"/>
</dbReference>
<evidence type="ECO:0000313" key="2">
    <source>
        <dbReference type="EMBL" id="MCA0154516.1"/>
    </source>
</evidence>
<name>A0ABS7Y3M2_9FLAO</name>
<keyword evidence="1" id="KW-0472">Membrane</keyword>
<comment type="caution">
    <text evidence="2">The sequence shown here is derived from an EMBL/GenBank/DDBJ whole genome shotgun (WGS) entry which is preliminary data.</text>
</comment>
<keyword evidence="1" id="KW-0812">Transmembrane</keyword>
<proteinExistence type="predicted"/>
<accession>A0ABS7Y3M2</accession>
<evidence type="ECO:0000313" key="3">
    <source>
        <dbReference type="Proteomes" id="UP001198402"/>
    </source>
</evidence>
<keyword evidence="3" id="KW-1185">Reference proteome</keyword>
<dbReference type="Pfam" id="PF19578">
    <property type="entry name" value="DUF6090"/>
    <property type="match status" value="1"/>
</dbReference>
<gene>
    <name evidence="2" type="ORF">LBV24_14920</name>
</gene>
<dbReference type="InterPro" id="IPR045749">
    <property type="entry name" value="DUF6090"/>
</dbReference>
<sequence length="240" mass="28154">MIKFFRKIRQNLLMDNKTGKYFKYAIGEIVLVVIGILIALQINNWNENDKRIALEKKMLNELLTNLRKDSLDNVINTQWYQRVERSAIIINESLERKIPWHDSLANHFGNLYTHGISTYNTSAFENLKSIGFDLIRNDSIRIALTNLHGINYKLVEKSEDEFAKDNHNQMVLPILTSRLKMERWFHAVPHNYEALMDDLLFQETVRFRGVTMGYVGGNTIDANKRVIRLINMIEKELKNK</sequence>
<evidence type="ECO:0000256" key="1">
    <source>
        <dbReference type="SAM" id="Phobius"/>
    </source>
</evidence>
<dbReference type="Proteomes" id="UP001198402">
    <property type="component" value="Unassembled WGS sequence"/>
</dbReference>
<reference evidence="3" key="1">
    <citation type="submission" date="2023-07" db="EMBL/GenBank/DDBJ databases">
        <authorList>
            <person name="Yue Y."/>
        </authorList>
    </citation>
    <scope>NUCLEOTIDE SEQUENCE [LARGE SCALE GENOMIC DNA]</scope>
    <source>
        <strain evidence="3">2Y89</strain>
    </source>
</reference>